<dbReference type="AlphaFoldDB" id="A0A644XNA2"/>
<dbReference type="EMBL" id="VSSQ01002841">
    <property type="protein sequence ID" value="MPM17672.1"/>
    <property type="molecule type" value="Genomic_DNA"/>
</dbReference>
<evidence type="ECO:0000256" key="1">
    <source>
        <dbReference type="SAM" id="MobiDB-lite"/>
    </source>
</evidence>
<accession>A0A644XNA2</accession>
<organism evidence="2">
    <name type="scientific">bioreactor metagenome</name>
    <dbReference type="NCBI Taxonomy" id="1076179"/>
    <lineage>
        <taxon>unclassified sequences</taxon>
        <taxon>metagenomes</taxon>
        <taxon>ecological metagenomes</taxon>
    </lineage>
</organism>
<sequence length="158" mass="17043">MRPFGASGADHDLTDAELAERPECAARGRAVSDHHRRGGRLDAGPAQGGDQSCDIGVVDAVRGAVASEDDGVARLQCFRDRIGDPVRQQRLLVGRGHRQPHPFGSERSDEITERVRCHLERVVAELVGDAQAGIGGAVQQRRQRMCDRAADHGASAHR</sequence>
<feature type="compositionally biased region" description="Basic and acidic residues" evidence="1">
    <location>
        <begin position="9"/>
        <end position="33"/>
    </location>
</feature>
<feature type="region of interest" description="Disordered" evidence="1">
    <location>
        <begin position="1"/>
        <end position="49"/>
    </location>
</feature>
<gene>
    <name evidence="2" type="ORF">SDC9_64069</name>
</gene>
<protein>
    <submittedName>
        <fullName evidence="2">Uncharacterized protein</fullName>
    </submittedName>
</protein>
<name>A0A644XNA2_9ZZZZ</name>
<reference evidence="2" key="1">
    <citation type="submission" date="2019-08" db="EMBL/GenBank/DDBJ databases">
        <authorList>
            <person name="Kucharzyk K."/>
            <person name="Murdoch R.W."/>
            <person name="Higgins S."/>
            <person name="Loffler F."/>
        </authorList>
    </citation>
    <scope>NUCLEOTIDE SEQUENCE</scope>
</reference>
<evidence type="ECO:0000313" key="2">
    <source>
        <dbReference type="EMBL" id="MPM17672.1"/>
    </source>
</evidence>
<comment type="caution">
    <text evidence="2">The sequence shown here is derived from an EMBL/GenBank/DDBJ whole genome shotgun (WGS) entry which is preliminary data.</text>
</comment>
<proteinExistence type="predicted"/>